<keyword evidence="1" id="KW-0812">Transmembrane</keyword>
<keyword evidence="1" id="KW-1133">Transmembrane helix</keyword>
<accession>A0ABZ1Z0G7</accession>
<keyword evidence="3" id="KW-1185">Reference proteome</keyword>
<dbReference type="EMBL" id="CP109441">
    <property type="protein sequence ID" value="WUV48783.1"/>
    <property type="molecule type" value="Genomic_DNA"/>
</dbReference>
<keyword evidence="1" id="KW-0472">Membrane</keyword>
<evidence type="ECO:0000256" key="1">
    <source>
        <dbReference type="SAM" id="Phobius"/>
    </source>
</evidence>
<name>A0ABZ1Z0G7_9NOCA</name>
<reference evidence="2" key="1">
    <citation type="submission" date="2022-10" db="EMBL/GenBank/DDBJ databases">
        <title>The complete genomes of actinobacterial strains from the NBC collection.</title>
        <authorList>
            <person name="Joergensen T.S."/>
            <person name="Alvarez Arevalo M."/>
            <person name="Sterndorff E.B."/>
            <person name="Faurdal D."/>
            <person name="Vuksanovic O."/>
            <person name="Mourched A.-S."/>
            <person name="Charusanti P."/>
            <person name="Shaw S."/>
            <person name="Blin K."/>
            <person name="Weber T."/>
        </authorList>
    </citation>
    <scope>NUCLEOTIDE SEQUENCE</scope>
    <source>
        <strain evidence="2">NBC_01482</strain>
    </source>
</reference>
<evidence type="ECO:0000313" key="2">
    <source>
        <dbReference type="EMBL" id="WUV48783.1"/>
    </source>
</evidence>
<dbReference type="RefSeq" id="WP_329413191.1">
    <property type="nucleotide sequence ID" value="NZ_CP109441.1"/>
</dbReference>
<feature type="transmembrane region" description="Helical" evidence="1">
    <location>
        <begin position="111"/>
        <end position="129"/>
    </location>
</feature>
<feature type="transmembrane region" description="Helical" evidence="1">
    <location>
        <begin position="21"/>
        <end position="45"/>
    </location>
</feature>
<evidence type="ECO:0008006" key="4">
    <source>
        <dbReference type="Google" id="ProtNLM"/>
    </source>
</evidence>
<dbReference type="Proteomes" id="UP001432062">
    <property type="component" value="Chromosome"/>
</dbReference>
<feature type="transmembrane region" description="Helical" evidence="1">
    <location>
        <begin position="78"/>
        <end position="99"/>
    </location>
</feature>
<proteinExistence type="predicted"/>
<gene>
    <name evidence="2" type="ORF">OG563_11665</name>
</gene>
<sequence>MSVTFDKAPDRTYGTHENLPLGPAIIAVLVLDALIALALEVLYLPTYINTIAFPISAVLAGVVNVLLVMGVRSITHRVSAMFLPVAAWTLGFLTCSVTGPGGDIMLGSDWRTLLLLFCGLVPPLLYIYIRSNAGLFSSH</sequence>
<evidence type="ECO:0000313" key="3">
    <source>
        <dbReference type="Proteomes" id="UP001432062"/>
    </source>
</evidence>
<feature type="transmembrane region" description="Helical" evidence="1">
    <location>
        <begin position="51"/>
        <end position="71"/>
    </location>
</feature>
<protein>
    <recommendedName>
        <fullName evidence="4">Integral membrane protein</fullName>
    </recommendedName>
</protein>
<organism evidence="2 3">
    <name type="scientific">Nocardia vinacea</name>
    <dbReference type="NCBI Taxonomy" id="96468"/>
    <lineage>
        <taxon>Bacteria</taxon>
        <taxon>Bacillati</taxon>
        <taxon>Actinomycetota</taxon>
        <taxon>Actinomycetes</taxon>
        <taxon>Mycobacteriales</taxon>
        <taxon>Nocardiaceae</taxon>
        <taxon>Nocardia</taxon>
    </lineage>
</organism>